<dbReference type="PANTHER" id="PTHR33233">
    <property type="entry name" value="ENDONUCLEASE/EXONUCLEASE/PHOSPHATASE"/>
    <property type="match status" value="1"/>
</dbReference>
<feature type="compositionally biased region" description="Acidic residues" evidence="1">
    <location>
        <begin position="281"/>
        <end position="301"/>
    </location>
</feature>
<evidence type="ECO:0000313" key="4">
    <source>
        <dbReference type="RefSeq" id="XP_056689965.1"/>
    </source>
</evidence>
<evidence type="ECO:0000313" key="3">
    <source>
        <dbReference type="Proteomes" id="UP000813463"/>
    </source>
</evidence>
<gene>
    <name evidence="4" type="primary">LOC130464535</name>
</gene>
<sequence>MQAAPWSSLFQRSPLTGKGVSLQFVAPVVKDGKKVAQLQKFEVDAMTRKWISALVLYVVGDTPTIASIKRYITANWTHVGTPNVFLHDDGYFIIQFDSVDDRNTIMSGGPYTFFNKPMIIKPWSSEFNFYEEVLRVIPLWVRLPNLPLNCWSSDSLSRIASLLGVPVCADDCTSRQQRVSFARILVEMDVTAVLPDHIWIEDINGTTFKQQNVNKAPQVKKVWVPKKTQVVVPPPIVTPSATPLNQTVPLNQSGADAGWRVATKGARSRGVPTSNTFFPLVEDDSDGESVEDDVELQEGEGDIVLPNDLT</sequence>
<accession>A0ABM3R2Z3</accession>
<dbReference type="RefSeq" id="XP_056689965.1">
    <property type="nucleotide sequence ID" value="XM_056833987.1"/>
</dbReference>
<evidence type="ECO:0000259" key="2">
    <source>
        <dbReference type="Pfam" id="PF14111"/>
    </source>
</evidence>
<name>A0ABM3R2Z3_SPIOL</name>
<feature type="domain" description="DUF4283" evidence="2">
    <location>
        <begin position="48"/>
        <end position="129"/>
    </location>
</feature>
<dbReference type="Proteomes" id="UP000813463">
    <property type="component" value="Chromosome 1"/>
</dbReference>
<organism evidence="3 4">
    <name type="scientific">Spinacia oleracea</name>
    <name type="common">Spinach</name>
    <dbReference type="NCBI Taxonomy" id="3562"/>
    <lineage>
        <taxon>Eukaryota</taxon>
        <taxon>Viridiplantae</taxon>
        <taxon>Streptophyta</taxon>
        <taxon>Embryophyta</taxon>
        <taxon>Tracheophyta</taxon>
        <taxon>Spermatophyta</taxon>
        <taxon>Magnoliopsida</taxon>
        <taxon>eudicotyledons</taxon>
        <taxon>Gunneridae</taxon>
        <taxon>Pentapetalae</taxon>
        <taxon>Caryophyllales</taxon>
        <taxon>Chenopodiaceae</taxon>
        <taxon>Chenopodioideae</taxon>
        <taxon>Anserineae</taxon>
        <taxon>Spinacia</taxon>
    </lineage>
</organism>
<dbReference type="Pfam" id="PF14111">
    <property type="entry name" value="DUF4283"/>
    <property type="match status" value="1"/>
</dbReference>
<dbReference type="GeneID" id="130464535"/>
<dbReference type="InterPro" id="IPR025558">
    <property type="entry name" value="DUF4283"/>
</dbReference>
<dbReference type="PANTHER" id="PTHR33233:SF17">
    <property type="entry name" value="DUF4283 DOMAIN-CONTAINING PROTEIN"/>
    <property type="match status" value="1"/>
</dbReference>
<proteinExistence type="predicted"/>
<evidence type="ECO:0000256" key="1">
    <source>
        <dbReference type="SAM" id="MobiDB-lite"/>
    </source>
</evidence>
<keyword evidence="3" id="KW-1185">Reference proteome</keyword>
<reference evidence="3" key="1">
    <citation type="journal article" date="2021" name="Nat. Commun.">
        <title>Genomic analyses provide insights into spinach domestication and the genetic basis of agronomic traits.</title>
        <authorList>
            <person name="Cai X."/>
            <person name="Sun X."/>
            <person name="Xu C."/>
            <person name="Sun H."/>
            <person name="Wang X."/>
            <person name="Ge C."/>
            <person name="Zhang Z."/>
            <person name="Wang Q."/>
            <person name="Fei Z."/>
            <person name="Jiao C."/>
            <person name="Wang Q."/>
        </authorList>
    </citation>
    <scope>NUCLEOTIDE SEQUENCE [LARGE SCALE GENOMIC DNA]</scope>
    <source>
        <strain evidence="3">cv. Varoflay</strain>
    </source>
</reference>
<reference evidence="4" key="2">
    <citation type="submission" date="2025-08" db="UniProtKB">
        <authorList>
            <consortium name="RefSeq"/>
        </authorList>
    </citation>
    <scope>IDENTIFICATION</scope>
    <source>
        <tissue evidence="4">Leaf</tissue>
    </source>
</reference>
<feature type="region of interest" description="Disordered" evidence="1">
    <location>
        <begin position="281"/>
        <end position="310"/>
    </location>
</feature>
<protein>
    <recommendedName>
        <fullName evidence="2">DUF4283 domain-containing protein</fullName>
    </recommendedName>
</protein>